<feature type="region of interest" description="Disordered" evidence="1">
    <location>
        <begin position="1"/>
        <end position="25"/>
    </location>
</feature>
<evidence type="ECO:0000256" key="1">
    <source>
        <dbReference type="SAM" id="MobiDB-lite"/>
    </source>
</evidence>
<evidence type="ECO:0000313" key="3">
    <source>
        <dbReference type="Proteomes" id="UP000612899"/>
    </source>
</evidence>
<dbReference type="RefSeq" id="WP_239124391.1">
    <property type="nucleotide sequence ID" value="NZ_BONY01000090.1"/>
</dbReference>
<dbReference type="Proteomes" id="UP000612899">
    <property type="component" value="Unassembled WGS sequence"/>
</dbReference>
<protein>
    <recommendedName>
        <fullName evidence="4">Helix-turn-helix DNA binding domain protein</fullName>
    </recommendedName>
</protein>
<keyword evidence="3" id="KW-1185">Reference proteome</keyword>
<organism evidence="2 3">
    <name type="scientific">Rhizocola hellebori</name>
    <dbReference type="NCBI Taxonomy" id="1392758"/>
    <lineage>
        <taxon>Bacteria</taxon>
        <taxon>Bacillati</taxon>
        <taxon>Actinomycetota</taxon>
        <taxon>Actinomycetes</taxon>
        <taxon>Micromonosporales</taxon>
        <taxon>Micromonosporaceae</taxon>
        <taxon>Rhizocola</taxon>
    </lineage>
</organism>
<name>A0A8J3VLP6_9ACTN</name>
<evidence type="ECO:0000313" key="2">
    <source>
        <dbReference type="EMBL" id="GIH10301.1"/>
    </source>
</evidence>
<dbReference type="EMBL" id="BONY01000090">
    <property type="protein sequence ID" value="GIH10301.1"/>
    <property type="molecule type" value="Genomic_DNA"/>
</dbReference>
<proteinExistence type="predicted"/>
<evidence type="ECO:0008006" key="4">
    <source>
        <dbReference type="Google" id="ProtNLM"/>
    </source>
</evidence>
<reference evidence="2" key="1">
    <citation type="submission" date="2021-01" db="EMBL/GenBank/DDBJ databases">
        <title>Whole genome shotgun sequence of Rhizocola hellebori NBRC 109834.</title>
        <authorList>
            <person name="Komaki H."/>
            <person name="Tamura T."/>
        </authorList>
    </citation>
    <scope>NUCLEOTIDE SEQUENCE</scope>
    <source>
        <strain evidence="2">NBRC 109834</strain>
    </source>
</reference>
<dbReference type="AlphaFoldDB" id="A0A8J3VLP6"/>
<sequence length="134" mass="14994">MTSEPTPTTEHKNSVRPDLTPNTRTKTTVENKAFDAFARRILRAYARRVSSGDIEALAMLAGLQEDLDYAIANAVCGLRDFGYSWTDVAARLGVAKQTAHERWTVKKATPRRATRTPDVLDHDTLFDSEENLND</sequence>
<comment type="caution">
    <text evidence="2">The sequence shown here is derived from an EMBL/GenBank/DDBJ whole genome shotgun (WGS) entry which is preliminary data.</text>
</comment>
<gene>
    <name evidence="2" type="ORF">Rhe02_83680</name>
</gene>
<accession>A0A8J3VLP6</accession>